<evidence type="ECO:0000313" key="4">
    <source>
        <dbReference type="Proteomes" id="UP000216913"/>
    </source>
</evidence>
<keyword evidence="2" id="KW-1133">Transmembrane helix</keyword>
<keyword evidence="4" id="KW-1185">Reference proteome</keyword>
<name>A0A261TX56_9BORD</name>
<dbReference type="EMBL" id="NEVP01000004">
    <property type="protein sequence ID" value="OZI53985.1"/>
    <property type="molecule type" value="Genomic_DNA"/>
</dbReference>
<organism evidence="3 4">
    <name type="scientific">Bordetella genomosp. 5</name>
    <dbReference type="NCBI Taxonomy" id="1395608"/>
    <lineage>
        <taxon>Bacteria</taxon>
        <taxon>Pseudomonadati</taxon>
        <taxon>Pseudomonadota</taxon>
        <taxon>Betaproteobacteria</taxon>
        <taxon>Burkholderiales</taxon>
        <taxon>Alcaligenaceae</taxon>
        <taxon>Bordetella</taxon>
    </lineage>
</organism>
<protein>
    <recommendedName>
        <fullName evidence="5">DUF502 domain-containing protein</fullName>
    </recommendedName>
</protein>
<proteinExistence type="predicted"/>
<keyword evidence="2" id="KW-0472">Membrane</keyword>
<sequence length="278" mass="29350">MSKLSRYFFRGLITVLPIALTLYLLFIFLAWTESFALAFLRPFIGNFYFPGLGLMLGILAILAIGYLVSLERVQRFMTFLEMPFTNLPVIKSIYSSLKSFADYFTPSAKTTNQQVVVLRLPNQPLEVVGLITRRGADGLPEGFLPGERVAVYLPMGYMIGGYTVFVPQEWVTPIQMSVEEAMRSSLIAWMARAEAQGPAAAEAAGAMQKEIDAHSRPPAAPGVATPGATAPGATASGAVAPGSAAPSAPTSGVATPGVATPGAAAPGAATTDIPPRQP</sequence>
<dbReference type="PANTHER" id="PTHR31876:SF26">
    <property type="entry name" value="PROTEIN LIKE COV 2"/>
    <property type="match status" value="1"/>
</dbReference>
<feature type="transmembrane region" description="Helical" evidence="2">
    <location>
        <begin position="43"/>
        <end position="68"/>
    </location>
</feature>
<dbReference type="PANTHER" id="PTHR31876">
    <property type="entry name" value="COV-LIKE PROTEIN 1"/>
    <property type="match status" value="1"/>
</dbReference>
<dbReference type="Pfam" id="PF04367">
    <property type="entry name" value="DUF502"/>
    <property type="match status" value="1"/>
</dbReference>
<feature type="region of interest" description="Disordered" evidence="1">
    <location>
        <begin position="201"/>
        <end position="278"/>
    </location>
</feature>
<evidence type="ECO:0000256" key="1">
    <source>
        <dbReference type="SAM" id="MobiDB-lite"/>
    </source>
</evidence>
<dbReference type="AlphaFoldDB" id="A0A261TX56"/>
<keyword evidence="2" id="KW-0812">Transmembrane</keyword>
<dbReference type="InterPro" id="IPR007462">
    <property type="entry name" value="COV1-like"/>
</dbReference>
<comment type="caution">
    <text evidence="3">The sequence shown here is derived from an EMBL/GenBank/DDBJ whole genome shotgun (WGS) entry which is preliminary data.</text>
</comment>
<gene>
    <name evidence="3" type="ORF">CAL25_07885</name>
</gene>
<dbReference type="Proteomes" id="UP000216913">
    <property type="component" value="Unassembled WGS sequence"/>
</dbReference>
<dbReference type="OrthoDB" id="5636623at2"/>
<evidence type="ECO:0000256" key="2">
    <source>
        <dbReference type="SAM" id="Phobius"/>
    </source>
</evidence>
<reference evidence="3 4" key="1">
    <citation type="submission" date="2017-05" db="EMBL/GenBank/DDBJ databases">
        <title>Complete and WGS of Bordetella genogroups.</title>
        <authorList>
            <person name="Spilker T."/>
            <person name="LiPuma J."/>
        </authorList>
    </citation>
    <scope>NUCLEOTIDE SEQUENCE [LARGE SCALE GENOMIC DNA]</scope>
    <source>
        <strain evidence="3 4">AU10456</strain>
    </source>
</reference>
<accession>A0A261TX56</accession>
<evidence type="ECO:0000313" key="3">
    <source>
        <dbReference type="EMBL" id="OZI53985.1"/>
    </source>
</evidence>
<feature type="transmembrane region" description="Helical" evidence="2">
    <location>
        <begin position="7"/>
        <end position="31"/>
    </location>
</feature>
<evidence type="ECO:0008006" key="5">
    <source>
        <dbReference type="Google" id="ProtNLM"/>
    </source>
</evidence>
<feature type="compositionally biased region" description="Low complexity" evidence="1">
    <location>
        <begin position="221"/>
        <end position="271"/>
    </location>
</feature>